<comment type="caution">
    <text evidence="1">The sequence shown here is derived from an EMBL/GenBank/DDBJ whole genome shotgun (WGS) entry which is preliminary data.</text>
</comment>
<proteinExistence type="predicted"/>
<protein>
    <submittedName>
        <fullName evidence="1">Uncharacterized protein</fullName>
    </submittedName>
</protein>
<reference evidence="1" key="1">
    <citation type="submission" date="2019-10" db="EMBL/GenBank/DDBJ databases">
        <title>Conservation and host-specific expression of non-tandemly repeated heterogenous ribosome RNA gene in arbuscular mycorrhizal fungi.</title>
        <authorList>
            <person name="Maeda T."/>
            <person name="Kobayashi Y."/>
            <person name="Nakagawa T."/>
            <person name="Ezawa T."/>
            <person name="Yamaguchi K."/>
            <person name="Bino T."/>
            <person name="Nishimoto Y."/>
            <person name="Shigenobu S."/>
            <person name="Kawaguchi M."/>
        </authorList>
    </citation>
    <scope>NUCLEOTIDE SEQUENCE</scope>
    <source>
        <strain evidence="1">HR1</strain>
    </source>
</reference>
<name>A0A8H3LPV1_9GLOM</name>
<evidence type="ECO:0000313" key="1">
    <source>
        <dbReference type="EMBL" id="GES89685.1"/>
    </source>
</evidence>
<accession>A0A8H3LPV1</accession>
<dbReference type="Proteomes" id="UP000615446">
    <property type="component" value="Unassembled WGS sequence"/>
</dbReference>
<evidence type="ECO:0000313" key="2">
    <source>
        <dbReference type="Proteomes" id="UP000615446"/>
    </source>
</evidence>
<sequence length="673" mass="77724">MRTTFLTSFFNKINDNYNMPIMNIDLTEPVEDQPTNILLTLKMVSKDLEQHSTYAIFAKYGISILNEKSKVQYTILRNDNLYDGSEQAEGYFKSMKCRGYCSKKWCYECGLLAKNEAFNKRNREYQELLAQIDCVIMLNANGKLMDSIHCKYNQVPNFSKWINLPFDELNAHIKKQESRPAKYCSDNLNNLLNYYKKEVLDSKYHQLVKTYSALGGLLEEVEKHGIEKRNITTIRRIQYNETFVDFLVVLISISTLAVRWITLNLAGPTIRFLQKVRNHSKNSYDLLGINISNFYELIIITIEELQQKLVNLKKATYITVFAISAVIPGIPPLIIAVLPSDQKETSTNVFQENNLVIKHLNNVGAKLIGLYFDGVSHDQNWLSKTYCNNSELQSELGLTEESESILVKKFPLNLHLLENKSPLLSGTDFYHCIKKGCNMHNSGTRIVPIGNYVMSTEHFWQLYIMYGRNSGLTTDVLNPKDKQSDELAEWFYSSHVLKGILDLWLYKVFYFSTFTYEDIPLYPWLILTAFLEHIFGYTCQLIEDFTLLDFLMMNEKIIKNIEIKIKGSIKRPDSNDGYNIYFGSIKESLDPRLVLFPTEFEIGNTMKKVSTAMHGILKTIGIDFSSYEYIQIIRECFNSIHFENEHSNEEGAETGLIHDNAKSAVENLLLLHQ</sequence>
<dbReference type="AlphaFoldDB" id="A0A8H3LPV1"/>
<organism evidence="1 2">
    <name type="scientific">Rhizophagus clarus</name>
    <dbReference type="NCBI Taxonomy" id="94130"/>
    <lineage>
        <taxon>Eukaryota</taxon>
        <taxon>Fungi</taxon>
        <taxon>Fungi incertae sedis</taxon>
        <taxon>Mucoromycota</taxon>
        <taxon>Glomeromycotina</taxon>
        <taxon>Glomeromycetes</taxon>
        <taxon>Glomerales</taxon>
        <taxon>Glomeraceae</taxon>
        <taxon>Rhizophagus</taxon>
    </lineage>
</organism>
<dbReference type="EMBL" id="BLAL01000191">
    <property type="protein sequence ID" value="GES89685.1"/>
    <property type="molecule type" value="Genomic_DNA"/>
</dbReference>
<dbReference type="OrthoDB" id="2442522at2759"/>
<gene>
    <name evidence="1" type="ORF">RCL2_001657300</name>
</gene>